<reference evidence="2 3" key="1">
    <citation type="submission" date="2020-06" db="EMBL/GenBank/DDBJ databases">
        <title>WGS assembly of Ceratodon purpureus strain R40.</title>
        <authorList>
            <person name="Carey S.B."/>
            <person name="Jenkins J."/>
            <person name="Shu S."/>
            <person name="Lovell J.T."/>
            <person name="Sreedasyam A."/>
            <person name="Maumus F."/>
            <person name="Tiley G.P."/>
            <person name="Fernandez-Pozo N."/>
            <person name="Barry K."/>
            <person name="Chen C."/>
            <person name="Wang M."/>
            <person name="Lipzen A."/>
            <person name="Daum C."/>
            <person name="Saski C.A."/>
            <person name="Payton A.C."/>
            <person name="Mcbreen J.C."/>
            <person name="Conrad R.E."/>
            <person name="Kollar L.M."/>
            <person name="Olsson S."/>
            <person name="Huttunen S."/>
            <person name="Landis J.B."/>
            <person name="Wickett N.J."/>
            <person name="Johnson M.G."/>
            <person name="Rensing S.A."/>
            <person name="Grimwood J."/>
            <person name="Schmutz J."/>
            <person name="Mcdaniel S.F."/>
        </authorList>
    </citation>
    <scope>NUCLEOTIDE SEQUENCE [LARGE SCALE GENOMIC DNA]</scope>
    <source>
        <strain evidence="2 3">R40</strain>
    </source>
</reference>
<protein>
    <submittedName>
        <fullName evidence="2">Uncharacterized protein</fullName>
    </submittedName>
</protein>
<accession>A0A8T0HJA1</accession>
<evidence type="ECO:0000313" key="2">
    <source>
        <dbReference type="EMBL" id="KAG0570864.1"/>
    </source>
</evidence>
<gene>
    <name evidence="2" type="ORF">KC19_6G193100</name>
</gene>
<dbReference type="Proteomes" id="UP000822688">
    <property type="component" value="Chromosome 6"/>
</dbReference>
<evidence type="ECO:0000313" key="3">
    <source>
        <dbReference type="Proteomes" id="UP000822688"/>
    </source>
</evidence>
<evidence type="ECO:0000256" key="1">
    <source>
        <dbReference type="SAM" id="SignalP"/>
    </source>
</evidence>
<keyword evidence="3" id="KW-1185">Reference proteome</keyword>
<feature type="signal peptide" evidence="1">
    <location>
        <begin position="1"/>
        <end position="15"/>
    </location>
</feature>
<keyword evidence="1" id="KW-0732">Signal</keyword>
<sequence>MITILLCLGLLYCNQNPIMIGHPLDWCRNCCHSLWRMWRCPCLLCQTASL</sequence>
<name>A0A8T0HJA1_CERPU</name>
<organism evidence="2 3">
    <name type="scientific">Ceratodon purpureus</name>
    <name type="common">Fire moss</name>
    <name type="synonym">Dicranum purpureum</name>
    <dbReference type="NCBI Taxonomy" id="3225"/>
    <lineage>
        <taxon>Eukaryota</taxon>
        <taxon>Viridiplantae</taxon>
        <taxon>Streptophyta</taxon>
        <taxon>Embryophyta</taxon>
        <taxon>Bryophyta</taxon>
        <taxon>Bryophytina</taxon>
        <taxon>Bryopsida</taxon>
        <taxon>Dicranidae</taxon>
        <taxon>Pseudoditrichales</taxon>
        <taxon>Ditrichaceae</taxon>
        <taxon>Ceratodon</taxon>
    </lineage>
</organism>
<dbReference type="AlphaFoldDB" id="A0A8T0HJA1"/>
<feature type="chain" id="PRO_5035770955" evidence="1">
    <location>
        <begin position="16"/>
        <end position="50"/>
    </location>
</feature>
<comment type="caution">
    <text evidence="2">The sequence shown here is derived from an EMBL/GenBank/DDBJ whole genome shotgun (WGS) entry which is preliminary data.</text>
</comment>
<dbReference type="EMBL" id="CM026427">
    <property type="protein sequence ID" value="KAG0570864.1"/>
    <property type="molecule type" value="Genomic_DNA"/>
</dbReference>
<proteinExistence type="predicted"/>